<reference evidence="2 3" key="1">
    <citation type="submission" date="2019-03" db="EMBL/GenBank/DDBJ databases">
        <title>Genomic Encyclopedia of Type Strains, Phase IV (KMG-IV): sequencing the most valuable type-strain genomes for metagenomic binning, comparative biology and taxonomic classification.</title>
        <authorList>
            <person name="Goeker M."/>
        </authorList>
    </citation>
    <scope>NUCLEOTIDE SEQUENCE [LARGE SCALE GENOMIC DNA]</scope>
    <source>
        <strain evidence="2 3">DSM 45765</strain>
    </source>
</reference>
<dbReference type="InterPro" id="IPR023606">
    <property type="entry name" value="CoA-Trfase_III_dom_1_sf"/>
</dbReference>
<protein>
    <submittedName>
        <fullName evidence="2">Formyl-CoA transferase</fullName>
    </submittedName>
</protein>
<keyword evidence="3" id="KW-1185">Reference proteome</keyword>
<dbReference type="PANTHER" id="PTHR48207:SF3">
    <property type="entry name" value="SUCCINATE--HYDROXYMETHYLGLUTARATE COA-TRANSFERASE"/>
    <property type="match status" value="1"/>
</dbReference>
<evidence type="ECO:0000313" key="2">
    <source>
        <dbReference type="EMBL" id="TCP54260.1"/>
    </source>
</evidence>
<comment type="caution">
    <text evidence="2">The sequence shown here is derived from an EMBL/GenBank/DDBJ whole genome shotgun (WGS) entry which is preliminary data.</text>
</comment>
<dbReference type="InterPro" id="IPR003673">
    <property type="entry name" value="CoA-Trfase_fam_III"/>
</dbReference>
<dbReference type="OrthoDB" id="4251672at2"/>
<dbReference type="EMBL" id="SLXQ01000003">
    <property type="protein sequence ID" value="TCP54260.1"/>
    <property type="molecule type" value="Genomic_DNA"/>
</dbReference>
<dbReference type="SUPFAM" id="SSF89796">
    <property type="entry name" value="CoA-transferase family III (CaiB/BaiF)"/>
    <property type="match status" value="1"/>
</dbReference>
<dbReference type="PANTHER" id="PTHR48207">
    <property type="entry name" value="SUCCINATE--HYDROXYMETHYLGLUTARATE COA-TRANSFERASE"/>
    <property type="match status" value="1"/>
</dbReference>
<dbReference type="RefSeq" id="WP_132877012.1">
    <property type="nucleotide sequence ID" value="NZ_SLXQ01000003.1"/>
</dbReference>
<proteinExistence type="predicted"/>
<dbReference type="AlphaFoldDB" id="A0A4R2QVZ1"/>
<dbReference type="InterPro" id="IPR050483">
    <property type="entry name" value="CoA-transferase_III_domain"/>
</dbReference>
<accession>A0A4R2QVZ1</accession>
<dbReference type="InterPro" id="IPR044855">
    <property type="entry name" value="CoA-Trfase_III_dom3_sf"/>
</dbReference>
<sequence>MTEATGGLSALRVLDASTVIAAPLVSSLLADFGADVIKVEHPGSGDPARVFEPTKDERSLSFKVTNRNKRSVTVDFHQESGVELFYRLVREVDIVVVNFRPDKLAEWKIDYADLVKHNPRLIMLHISAFGRTGPYANKPGFARIAESFAGLTHITGYPDRPPVFTGYPLADGITGYYGAFATMVAVEHRNRTGEGQLIDLALYEPVLRLMEDFVVGHGATGWVKQRSGNAQAHVVPNDVYPTADGEFVILPVSTNSMWLRLVKLLDDPELTQYESNAARLANRELIDGKVRAFTEKYPLADLLEVCAEAGLAASKINNVTDIVADPQINHRGNLTTVYDPELGTDLLMQAPVPTFSTISGEVRHPGPRLGEHTDEVLRDTAGLTDTEISALRERGTI</sequence>
<name>A0A4R2QVZ1_9PSEU</name>
<dbReference type="GO" id="GO:0008410">
    <property type="term" value="F:CoA-transferase activity"/>
    <property type="evidence" value="ECO:0007669"/>
    <property type="project" value="TreeGrafter"/>
</dbReference>
<dbReference type="Proteomes" id="UP000294911">
    <property type="component" value="Unassembled WGS sequence"/>
</dbReference>
<dbReference type="Gene3D" id="3.40.50.10540">
    <property type="entry name" value="Crotonobetainyl-coa:carnitine coa-transferase, domain 1"/>
    <property type="match status" value="1"/>
</dbReference>
<evidence type="ECO:0000313" key="3">
    <source>
        <dbReference type="Proteomes" id="UP000294911"/>
    </source>
</evidence>
<gene>
    <name evidence="2" type="ORF">EV191_103304</name>
</gene>
<keyword evidence="1 2" id="KW-0808">Transferase</keyword>
<organism evidence="2 3">
    <name type="scientific">Tamaricihabitans halophyticus</name>
    <dbReference type="NCBI Taxonomy" id="1262583"/>
    <lineage>
        <taxon>Bacteria</taxon>
        <taxon>Bacillati</taxon>
        <taxon>Actinomycetota</taxon>
        <taxon>Actinomycetes</taxon>
        <taxon>Pseudonocardiales</taxon>
        <taxon>Pseudonocardiaceae</taxon>
        <taxon>Tamaricihabitans</taxon>
    </lineage>
</organism>
<dbReference type="Pfam" id="PF02515">
    <property type="entry name" value="CoA_transf_3"/>
    <property type="match status" value="1"/>
</dbReference>
<dbReference type="Gene3D" id="3.30.1540.10">
    <property type="entry name" value="formyl-coa transferase, domain 3"/>
    <property type="match status" value="1"/>
</dbReference>
<evidence type="ECO:0000256" key="1">
    <source>
        <dbReference type="ARBA" id="ARBA00022679"/>
    </source>
</evidence>